<accession>A0A2M9CQ82</accession>
<feature type="transmembrane region" description="Helical" evidence="2">
    <location>
        <begin position="254"/>
        <end position="272"/>
    </location>
</feature>
<protein>
    <submittedName>
        <fullName evidence="3">Uncharacterized protein DUF3159</fullName>
    </submittedName>
</protein>
<proteinExistence type="predicted"/>
<dbReference type="AlphaFoldDB" id="A0A2M9CQ82"/>
<organism evidence="3 4">
    <name type="scientific">Sediminihabitans luteus</name>
    <dbReference type="NCBI Taxonomy" id="1138585"/>
    <lineage>
        <taxon>Bacteria</taxon>
        <taxon>Bacillati</taxon>
        <taxon>Actinomycetota</taxon>
        <taxon>Actinomycetes</taxon>
        <taxon>Micrococcales</taxon>
        <taxon>Cellulomonadaceae</taxon>
        <taxon>Sediminihabitans</taxon>
    </lineage>
</organism>
<dbReference type="EMBL" id="PGFE01000002">
    <property type="protein sequence ID" value="PJJ74090.1"/>
    <property type="molecule type" value="Genomic_DNA"/>
</dbReference>
<evidence type="ECO:0000313" key="4">
    <source>
        <dbReference type="Proteomes" id="UP000231693"/>
    </source>
</evidence>
<dbReference type="RefSeq" id="WP_239073079.1">
    <property type="nucleotide sequence ID" value="NZ_BOOX01000002.1"/>
</dbReference>
<feature type="transmembrane region" description="Helical" evidence="2">
    <location>
        <begin position="46"/>
        <end position="75"/>
    </location>
</feature>
<keyword evidence="2" id="KW-0812">Transmembrane</keyword>
<keyword evidence="2" id="KW-1133">Transmembrane helix</keyword>
<dbReference type="Pfam" id="PF11361">
    <property type="entry name" value="DUF3159"/>
    <property type="match status" value="2"/>
</dbReference>
<dbReference type="PIRSF" id="PIRSF010219">
    <property type="entry name" value="UCP010219"/>
    <property type="match status" value="1"/>
</dbReference>
<gene>
    <name evidence="3" type="ORF">CLV28_1579</name>
</gene>
<feature type="transmembrane region" description="Helical" evidence="2">
    <location>
        <begin position="87"/>
        <end position="104"/>
    </location>
</feature>
<dbReference type="InterPro" id="IPR016566">
    <property type="entry name" value="UCP010219"/>
</dbReference>
<evidence type="ECO:0000256" key="1">
    <source>
        <dbReference type="SAM" id="MobiDB-lite"/>
    </source>
</evidence>
<feature type="compositionally biased region" description="Low complexity" evidence="1">
    <location>
        <begin position="186"/>
        <end position="198"/>
    </location>
</feature>
<feature type="region of interest" description="Disordered" evidence="1">
    <location>
        <begin position="148"/>
        <end position="198"/>
    </location>
</feature>
<evidence type="ECO:0000256" key="2">
    <source>
        <dbReference type="SAM" id="Phobius"/>
    </source>
</evidence>
<keyword evidence="2" id="KW-0472">Membrane</keyword>
<feature type="compositionally biased region" description="Basic and acidic residues" evidence="1">
    <location>
        <begin position="159"/>
        <end position="168"/>
    </location>
</feature>
<reference evidence="3 4" key="1">
    <citation type="submission" date="2017-11" db="EMBL/GenBank/DDBJ databases">
        <title>Genomic Encyclopedia of Archaeal and Bacterial Type Strains, Phase II (KMG-II): From Individual Species to Whole Genera.</title>
        <authorList>
            <person name="Goeker M."/>
        </authorList>
    </citation>
    <scope>NUCLEOTIDE SEQUENCE [LARGE SCALE GENOMIC DNA]</scope>
    <source>
        <strain evidence="3 4">DSM 25478</strain>
    </source>
</reference>
<feature type="transmembrane region" description="Helical" evidence="2">
    <location>
        <begin position="219"/>
        <end position="242"/>
    </location>
</feature>
<dbReference type="Proteomes" id="UP000231693">
    <property type="component" value="Unassembled WGS sequence"/>
</dbReference>
<comment type="caution">
    <text evidence="3">The sequence shown here is derived from an EMBL/GenBank/DDBJ whole genome shotgun (WGS) entry which is preliminary data.</text>
</comment>
<evidence type="ECO:0000313" key="3">
    <source>
        <dbReference type="EMBL" id="PJJ74090.1"/>
    </source>
</evidence>
<feature type="transmembrane region" description="Helical" evidence="2">
    <location>
        <begin position="110"/>
        <end position="131"/>
    </location>
</feature>
<keyword evidence="4" id="KW-1185">Reference proteome</keyword>
<name>A0A2M9CQ82_9CELL</name>
<sequence>MDHTPTDAADGAAPARGVRVLTAETFSFADAVGGWRGLVESTAPGLVFVVVFIASGQQLTPPLVASVAVALVAVVARLVQRTPLTQALGGVLGVGIGVIWAWRSGEAGDYYVWGLLTNVAYLAGLLVSLLVRWPAAGLVVEGGRSLAGAAAAPTDGSDGSERTRDEAVRASADVAPAHAETERASSIETGSTDGTSTIGTTDVPAWKAWRSDAALVRRYVLVTWLWVAMFGLRLAVQGPLYLADMVGWLGTARLVMGVPLFALTLWASWVIVRRPSSAEGVSATA</sequence>